<dbReference type="Proteomes" id="UP000071641">
    <property type="component" value="Unassembled WGS sequence"/>
</dbReference>
<proteinExistence type="predicted"/>
<gene>
    <name evidence="1" type="ORF">GCE9029_00956</name>
</gene>
<dbReference type="EMBL" id="FIZX01000001">
    <property type="protein sequence ID" value="CZF78623.1"/>
    <property type="molecule type" value="Genomic_DNA"/>
</dbReference>
<evidence type="ECO:0000313" key="1">
    <source>
        <dbReference type="EMBL" id="CZF78623.1"/>
    </source>
</evidence>
<accession>A0A128EVR0</accession>
<organism evidence="1 2">
    <name type="scientific">Grimontia celer</name>
    <dbReference type="NCBI Taxonomy" id="1796497"/>
    <lineage>
        <taxon>Bacteria</taxon>
        <taxon>Pseudomonadati</taxon>
        <taxon>Pseudomonadota</taxon>
        <taxon>Gammaproteobacteria</taxon>
        <taxon>Vibrionales</taxon>
        <taxon>Vibrionaceae</taxon>
        <taxon>Grimontia</taxon>
    </lineage>
</organism>
<dbReference type="AlphaFoldDB" id="A0A128EVR0"/>
<protein>
    <submittedName>
        <fullName evidence="1">Uncharacterized protein</fullName>
    </submittedName>
</protein>
<reference evidence="2" key="1">
    <citation type="submission" date="2016-02" db="EMBL/GenBank/DDBJ databases">
        <authorList>
            <person name="Rodrigo-Torres Lidia"/>
            <person name="Arahal R.David."/>
        </authorList>
    </citation>
    <scope>NUCLEOTIDE SEQUENCE [LARGE SCALE GENOMIC DNA]</scope>
    <source>
        <strain evidence="2">CECT 9029</strain>
    </source>
</reference>
<evidence type="ECO:0000313" key="2">
    <source>
        <dbReference type="Proteomes" id="UP000071641"/>
    </source>
</evidence>
<name>A0A128EVR0_9GAMM</name>
<dbReference type="RefSeq" id="WP_062661268.1">
    <property type="nucleotide sequence ID" value="NZ_FIZX01000001.1"/>
</dbReference>
<dbReference type="OrthoDB" id="9554368at2"/>
<sequence>MELSELVPLANTVILVFIFFYQKFKNAVLLDRIGQQERLLSETRGLVEKQATAIDGQAKVVDTALKYTESFSADKLETIIKREVESEFKQKISDIEQNHQQEKEELLLKSSAFSELAEESITYSNEMLERHYKPLMNSVIWYLLSLEIDARNHFIETMKDSEAKKIIIAVIEEVDEKYAGQKVTLTKA</sequence>
<keyword evidence="2" id="KW-1185">Reference proteome</keyword>